<proteinExistence type="predicted"/>
<dbReference type="SUPFAM" id="SSF48208">
    <property type="entry name" value="Six-hairpin glycosidases"/>
    <property type="match status" value="1"/>
</dbReference>
<comment type="caution">
    <text evidence="3">The sequence shown here is derived from an EMBL/GenBank/DDBJ whole genome shotgun (WGS) entry which is preliminary data.</text>
</comment>
<dbReference type="InterPro" id="IPR008928">
    <property type="entry name" value="6-hairpin_glycosidase_sf"/>
</dbReference>
<dbReference type="GO" id="GO:0004134">
    <property type="term" value="F:4-alpha-glucanotransferase activity"/>
    <property type="evidence" value="ECO:0007669"/>
    <property type="project" value="InterPro"/>
</dbReference>
<dbReference type="Pfam" id="PF12439">
    <property type="entry name" value="GDE_N"/>
    <property type="match status" value="1"/>
</dbReference>
<dbReference type="EMBL" id="ACLR01000009">
    <property type="protein sequence ID" value="EEK17764.1"/>
    <property type="molecule type" value="Genomic_DNA"/>
</dbReference>
<dbReference type="Proteomes" id="UP000003303">
    <property type="component" value="Unassembled WGS sequence"/>
</dbReference>
<sequence>MTTEALALIGSRGVVVSLLPSNLLSMSYLKFDRTTLSNLDRSLQLEHIRSNRGGAFNCTTLVGCNTRKYHGLLVVPLPHLSRHNHVLLSSLDATVIQHGAEFNLGVHLYGDGTVYPNGHKYIREYNIDKMPRTIYRVGGVVLQRESIFCHYKNQVIIKFTLLDSHSETTLRLRPVVAFRDVILLSHENDTADTTVHPVGTTGVRTCLYEGYPDLYMQVDAPSHWVDEGYWIKNLHYPKEQIRGYESCEDLYSPGYFEMDLRNGESVYFTAQLEEVDVTTLPALFDSEVAHRKARVDLQSCLRNACSQFYYKPESNRHYILAGFPWYGVRARDEMVALPGCSIYSDHPERFHNVMSTFIRSSINFIKQIALPLDMEGVRDPDVGLWAIRAIQLFLAEYPDDSHRTFYLDFVGRIIDYYLSDRHPILRIEPNGLLYAEGSGTPPVTWMDSTIAGQAVVPRRGYLVEVNGLWYNALCFYREARGVGFPKELAGVIERLEPAFEQTFVNPYGYLYDYVTKEGYRERAVRPDMLIAISLPFCPLSRAKQRQVLGIVTSELLTPKGIRSLSPRSEGYVEQCSGLQEQREHAYYNGSAWPWLLGAYTDAYLKINGRSGVTHLARLLGDIQDELQHHGISTLSELYDGNPPYDSHGGISFAMSCAEVLRALVTLERYNSEETPLANYLYYTTSNEERPTR</sequence>
<dbReference type="AlphaFoldDB" id="C2M947"/>
<dbReference type="Gene3D" id="1.50.10.10">
    <property type="match status" value="1"/>
</dbReference>
<feature type="domain" description="Glycogen debranching enzyme bacterial and archaeal type N-terminal" evidence="2">
    <location>
        <begin position="46"/>
        <end position="267"/>
    </location>
</feature>
<dbReference type="PANTHER" id="PTHR10569:SF2">
    <property type="entry name" value="GLYCOGEN DEBRANCHING ENZYME"/>
    <property type="match status" value="1"/>
</dbReference>
<evidence type="ECO:0000259" key="2">
    <source>
        <dbReference type="Pfam" id="PF12439"/>
    </source>
</evidence>
<dbReference type="InterPro" id="IPR032790">
    <property type="entry name" value="GDE_C"/>
</dbReference>
<organism evidence="3 4">
    <name type="scientific">Porphyromonas uenonis 60-3</name>
    <dbReference type="NCBI Taxonomy" id="596327"/>
    <lineage>
        <taxon>Bacteria</taxon>
        <taxon>Pseudomonadati</taxon>
        <taxon>Bacteroidota</taxon>
        <taxon>Bacteroidia</taxon>
        <taxon>Bacteroidales</taxon>
        <taxon>Porphyromonadaceae</taxon>
        <taxon>Porphyromonas</taxon>
    </lineage>
</organism>
<gene>
    <name evidence="3" type="ORF">PORUE0001_0302</name>
</gene>
<name>C2M947_9PORP</name>
<dbReference type="GO" id="GO:0004135">
    <property type="term" value="F:amylo-alpha-1,6-glucosidase activity"/>
    <property type="evidence" value="ECO:0007669"/>
    <property type="project" value="InterPro"/>
</dbReference>
<protein>
    <submittedName>
        <fullName evidence="3">Putative glycogen debranching enzyme, archaeal type</fullName>
    </submittedName>
</protein>
<dbReference type="InterPro" id="IPR010401">
    <property type="entry name" value="AGL/Gdb1"/>
</dbReference>
<reference evidence="3 4" key="1">
    <citation type="submission" date="2009-04" db="EMBL/GenBank/DDBJ databases">
        <authorList>
            <person name="Sebastian Y."/>
            <person name="Madupu R."/>
            <person name="Durkin A.S."/>
            <person name="Torralba M."/>
            <person name="Methe B."/>
            <person name="Sutton G.G."/>
            <person name="Strausberg R.L."/>
            <person name="Nelson K.E."/>
        </authorList>
    </citation>
    <scope>NUCLEOTIDE SEQUENCE [LARGE SCALE GENOMIC DNA]</scope>
    <source>
        <strain evidence="3 4">60-3</strain>
    </source>
</reference>
<evidence type="ECO:0000313" key="3">
    <source>
        <dbReference type="EMBL" id="EEK17764.1"/>
    </source>
</evidence>
<keyword evidence="4" id="KW-1185">Reference proteome</keyword>
<evidence type="ECO:0000259" key="1">
    <source>
        <dbReference type="Pfam" id="PF06202"/>
    </source>
</evidence>
<feature type="domain" description="Glycogen debranching enzyme C-terminal" evidence="1">
    <location>
        <begin position="310"/>
        <end position="661"/>
    </location>
</feature>
<dbReference type="GO" id="GO:0005980">
    <property type="term" value="P:glycogen catabolic process"/>
    <property type="evidence" value="ECO:0007669"/>
    <property type="project" value="InterPro"/>
</dbReference>
<dbReference type="InterPro" id="IPR012341">
    <property type="entry name" value="6hp_glycosidase-like_sf"/>
</dbReference>
<dbReference type="Pfam" id="PF06202">
    <property type="entry name" value="GDE_C"/>
    <property type="match status" value="1"/>
</dbReference>
<dbReference type="PANTHER" id="PTHR10569">
    <property type="entry name" value="GLYCOGEN DEBRANCHING ENZYME"/>
    <property type="match status" value="1"/>
</dbReference>
<dbReference type="InterPro" id="IPR024742">
    <property type="entry name" value="Glycogen_debranch_N"/>
</dbReference>
<accession>C2M947</accession>
<evidence type="ECO:0000313" key="4">
    <source>
        <dbReference type="Proteomes" id="UP000003303"/>
    </source>
</evidence>
<dbReference type="STRING" id="596327.PORUE0001_0302"/>
<dbReference type="eggNOG" id="COG3408">
    <property type="taxonomic scope" value="Bacteria"/>
</dbReference>